<proteinExistence type="predicted"/>
<evidence type="ECO:0000256" key="2">
    <source>
        <dbReference type="ARBA" id="ARBA00022679"/>
    </source>
</evidence>
<evidence type="ECO:0000256" key="1">
    <source>
        <dbReference type="ARBA" id="ARBA00022527"/>
    </source>
</evidence>
<dbReference type="SUPFAM" id="SSF56112">
    <property type="entry name" value="Protein kinase-like (PK-like)"/>
    <property type="match status" value="1"/>
</dbReference>
<feature type="region of interest" description="Disordered" evidence="7">
    <location>
        <begin position="516"/>
        <end position="569"/>
    </location>
</feature>
<keyword evidence="4 9" id="KW-0418">Kinase</keyword>
<feature type="compositionally biased region" description="Basic and acidic residues" evidence="7">
    <location>
        <begin position="602"/>
        <end position="620"/>
    </location>
</feature>
<feature type="binding site" evidence="6">
    <location>
        <position position="129"/>
    </location>
    <ligand>
        <name>ATP</name>
        <dbReference type="ChEBI" id="CHEBI:30616"/>
    </ligand>
</feature>
<evidence type="ECO:0000256" key="3">
    <source>
        <dbReference type="ARBA" id="ARBA00022741"/>
    </source>
</evidence>
<keyword evidence="9" id="KW-0371">Homeobox</keyword>
<dbReference type="Proteomes" id="UP001150062">
    <property type="component" value="Unassembled WGS sequence"/>
</dbReference>
<evidence type="ECO:0000256" key="7">
    <source>
        <dbReference type="SAM" id="MobiDB-lite"/>
    </source>
</evidence>
<keyword evidence="3 6" id="KW-0547">Nucleotide-binding</keyword>
<dbReference type="SMART" id="SM00220">
    <property type="entry name" value="S_TKc"/>
    <property type="match status" value="1"/>
</dbReference>
<reference evidence="9" key="1">
    <citation type="submission" date="2022-08" db="EMBL/GenBank/DDBJ databases">
        <title>Novel sulfate-reducing endosymbionts in the free-living metamonad Anaeramoeba.</title>
        <authorList>
            <person name="Jerlstrom-Hultqvist J."/>
            <person name="Cepicka I."/>
            <person name="Gallot-Lavallee L."/>
            <person name="Salas-Leiva D."/>
            <person name="Curtis B.A."/>
            <person name="Zahonova K."/>
            <person name="Pipaliya S."/>
            <person name="Dacks J."/>
            <person name="Roger A.J."/>
        </authorList>
    </citation>
    <scope>NUCLEOTIDE SEQUENCE</scope>
    <source>
        <strain evidence="9">Schooner1</strain>
    </source>
</reference>
<dbReference type="PROSITE" id="PS00108">
    <property type="entry name" value="PROTEIN_KINASE_ST"/>
    <property type="match status" value="1"/>
</dbReference>
<dbReference type="Gene3D" id="3.30.200.20">
    <property type="entry name" value="Phosphorylase Kinase, domain 1"/>
    <property type="match status" value="1"/>
</dbReference>
<dbReference type="PROSITE" id="PS00107">
    <property type="entry name" value="PROTEIN_KINASE_ATP"/>
    <property type="match status" value="1"/>
</dbReference>
<dbReference type="InterPro" id="IPR017441">
    <property type="entry name" value="Protein_kinase_ATP_BS"/>
</dbReference>
<feature type="region of interest" description="Disordered" evidence="7">
    <location>
        <begin position="590"/>
        <end position="620"/>
    </location>
</feature>
<evidence type="ECO:0000256" key="6">
    <source>
        <dbReference type="PROSITE-ProRule" id="PRU10141"/>
    </source>
</evidence>
<name>A0ABQ8Y260_9EUKA</name>
<keyword evidence="10" id="KW-1185">Reference proteome</keyword>
<keyword evidence="9" id="KW-0238">DNA-binding</keyword>
<dbReference type="Pfam" id="PF00069">
    <property type="entry name" value="Pkinase"/>
    <property type="match status" value="1"/>
</dbReference>
<dbReference type="InterPro" id="IPR008271">
    <property type="entry name" value="Ser/Thr_kinase_AS"/>
</dbReference>
<feature type="compositionally biased region" description="Basic residues" evidence="7">
    <location>
        <begin position="529"/>
        <end position="546"/>
    </location>
</feature>
<dbReference type="GO" id="GO:0003677">
    <property type="term" value="F:DNA binding"/>
    <property type="evidence" value="ECO:0007669"/>
    <property type="project" value="UniProtKB-KW"/>
</dbReference>
<feature type="region of interest" description="Disordered" evidence="7">
    <location>
        <begin position="467"/>
        <end position="501"/>
    </location>
</feature>
<feature type="domain" description="Protein kinase" evidence="8">
    <location>
        <begin position="100"/>
        <end position="420"/>
    </location>
</feature>
<dbReference type="Gene3D" id="1.10.510.10">
    <property type="entry name" value="Transferase(Phosphotransferase) domain 1"/>
    <property type="match status" value="1"/>
</dbReference>
<keyword evidence="2" id="KW-0808">Transferase</keyword>
<evidence type="ECO:0000313" key="10">
    <source>
        <dbReference type="Proteomes" id="UP001150062"/>
    </source>
</evidence>
<comment type="caution">
    <text evidence="9">The sequence shown here is derived from an EMBL/GenBank/DDBJ whole genome shotgun (WGS) entry which is preliminary data.</text>
</comment>
<dbReference type="InterPro" id="IPR050494">
    <property type="entry name" value="Ser_Thr_dual-spec_kinase"/>
</dbReference>
<evidence type="ECO:0000256" key="4">
    <source>
        <dbReference type="ARBA" id="ARBA00022777"/>
    </source>
</evidence>
<dbReference type="PANTHER" id="PTHR24058">
    <property type="entry name" value="DUAL SPECIFICITY PROTEIN KINASE"/>
    <property type="match status" value="1"/>
</dbReference>
<dbReference type="PROSITE" id="PS50011">
    <property type="entry name" value="PROTEIN_KINASE_DOM"/>
    <property type="match status" value="1"/>
</dbReference>
<dbReference type="InterPro" id="IPR011009">
    <property type="entry name" value="Kinase-like_dom_sf"/>
</dbReference>
<sequence length="620" mass="73010">MSREIELSENRTSAFRFYQDLPIQQKKNINQKSNVLKKLTSSLLETFKNSSNGFNYDVKNTPRRALTRNKIPISNNDFDNSEAELIIFVNEILSTKDKRYQVLELLGSGTFGQVVHCKDLDTQNCVAIKIVKNLPAYFNQAITEIQILNYIKDEKKPVVHFLHHFVYQNHMCLVFELLSINLFELIKINYYQGLELKLIYCFAIQILVALIHLYDHGIIHCDLKPENILLDNDSPIKIKIVDFGSACFLNNKMYSYIQSRYYRSPEVILRLPYTQAIDMWSLGCIITELFIGLPLFPGHNEYDQLSRIIQLRGNIPKHLLSKSRLANTYFNYQNNEYQLKPREQYLKENQLRQQKNRKNFSFTNIKDLILNSKVNKDATIEIKRQNLIRKLILIDLLEGLLEIDPEVRWTPKEAIQHPFFTGQPFKGKFVPKKIRERNNYPPSNNKLKEQLFGIDVKKELQERYGEKSTIFSQNEEPTQKLTKTSNNNTNYNSNGIYSSNNISQMRIEKTNTISKNHNQNQQNLERKKNNQKHKKKTRLKKKKKNKYQNNTTQSLPNLRSTNQDNNSPSQITQELLELTLSNDKNIFKKKKKKLKQNLDYNPKQDWDSFPEQNRKRSIEN</sequence>
<dbReference type="InterPro" id="IPR000719">
    <property type="entry name" value="Prot_kinase_dom"/>
</dbReference>
<accession>A0ABQ8Y260</accession>
<feature type="compositionally biased region" description="Low complexity" evidence="7">
    <location>
        <begin position="484"/>
        <end position="501"/>
    </location>
</feature>
<feature type="compositionally biased region" description="Polar residues" evidence="7">
    <location>
        <begin position="469"/>
        <end position="483"/>
    </location>
</feature>
<protein>
    <submittedName>
        <fullName evidence="9">Homeodomain interacting protein kinase</fullName>
    </submittedName>
</protein>
<organism evidence="9 10">
    <name type="scientific">Anaeramoeba flamelloides</name>
    <dbReference type="NCBI Taxonomy" id="1746091"/>
    <lineage>
        <taxon>Eukaryota</taxon>
        <taxon>Metamonada</taxon>
        <taxon>Anaeramoebidae</taxon>
        <taxon>Anaeramoeba</taxon>
    </lineage>
</organism>
<evidence type="ECO:0000313" key="9">
    <source>
        <dbReference type="EMBL" id="KAJ6238861.1"/>
    </source>
</evidence>
<keyword evidence="1" id="KW-0723">Serine/threonine-protein kinase</keyword>
<evidence type="ECO:0000256" key="5">
    <source>
        <dbReference type="ARBA" id="ARBA00022840"/>
    </source>
</evidence>
<feature type="compositionally biased region" description="Polar residues" evidence="7">
    <location>
        <begin position="554"/>
        <end position="569"/>
    </location>
</feature>
<dbReference type="PANTHER" id="PTHR24058:SF17">
    <property type="entry name" value="HOMEODOMAIN INTERACTING PROTEIN KINASE, ISOFORM D"/>
    <property type="match status" value="1"/>
</dbReference>
<dbReference type="EMBL" id="JAOAOG010000232">
    <property type="protein sequence ID" value="KAJ6238861.1"/>
    <property type="molecule type" value="Genomic_DNA"/>
</dbReference>
<gene>
    <name evidence="9" type="ORF">M0813_26091</name>
</gene>
<keyword evidence="5 6" id="KW-0067">ATP-binding</keyword>
<evidence type="ECO:0000259" key="8">
    <source>
        <dbReference type="PROSITE" id="PS50011"/>
    </source>
</evidence>
<dbReference type="GO" id="GO:0016301">
    <property type="term" value="F:kinase activity"/>
    <property type="evidence" value="ECO:0007669"/>
    <property type="project" value="UniProtKB-KW"/>
</dbReference>